<dbReference type="InterPro" id="IPR002130">
    <property type="entry name" value="Cyclophilin-type_PPIase_dom"/>
</dbReference>
<dbReference type="PANTHER" id="PTHR45625:SF3">
    <property type="entry name" value="PEPTIDYL-PROLYL CIS-TRANS ISOMERASE B-RELATED"/>
    <property type="match status" value="1"/>
</dbReference>
<evidence type="ECO:0000259" key="1">
    <source>
        <dbReference type="PROSITE" id="PS50072"/>
    </source>
</evidence>
<dbReference type="Pfam" id="PF00160">
    <property type="entry name" value="Pro_isomerase"/>
    <property type="match status" value="1"/>
</dbReference>
<evidence type="ECO:0000313" key="6">
    <source>
        <dbReference type="EMBL" id="CAB4628063.1"/>
    </source>
</evidence>
<evidence type="ECO:0000313" key="3">
    <source>
        <dbReference type="EMBL" id="CAB4554254.1"/>
    </source>
</evidence>
<dbReference type="EMBL" id="CAEZWC010000006">
    <property type="protein sequence ID" value="CAB4641590.1"/>
    <property type="molecule type" value="Genomic_DNA"/>
</dbReference>
<dbReference type="EMBL" id="CAEZUH010000013">
    <property type="protein sequence ID" value="CAB4588060.1"/>
    <property type="molecule type" value="Genomic_DNA"/>
</dbReference>
<evidence type="ECO:0000313" key="7">
    <source>
        <dbReference type="EMBL" id="CAB4641590.1"/>
    </source>
</evidence>
<dbReference type="SUPFAM" id="SSF50891">
    <property type="entry name" value="Cyclophilin-like"/>
    <property type="match status" value="1"/>
</dbReference>
<name>A0A6J6FHG5_9ZZZZ</name>
<dbReference type="GO" id="GO:0003755">
    <property type="term" value="F:peptidyl-prolyl cis-trans isomerase activity"/>
    <property type="evidence" value="ECO:0007669"/>
    <property type="project" value="InterPro"/>
</dbReference>
<evidence type="ECO:0000313" key="8">
    <source>
        <dbReference type="EMBL" id="CAB4717088.1"/>
    </source>
</evidence>
<dbReference type="Gene3D" id="2.40.100.10">
    <property type="entry name" value="Cyclophilin-like"/>
    <property type="match status" value="1"/>
</dbReference>
<dbReference type="InterPro" id="IPR044666">
    <property type="entry name" value="Cyclophilin_A-like"/>
</dbReference>
<gene>
    <name evidence="2" type="ORF">UFOPK1508_00142</name>
    <name evidence="3" type="ORF">UFOPK1599_00103</name>
    <name evidence="4" type="ORF">UFOPK1798_00261</name>
    <name evidence="5" type="ORF">UFOPK1894_00203</name>
    <name evidence="6" type="ORF">UFOPK2139_00061</name>
    <name evidence="7" type="ORF">UFOPK2179_00169</name>
    <name evidence="8" type="ORF">UFOPK2715_00178</name>
    <name evidence="9" type="ORF">UFOPK3883_00185</name>
    <name evidence="10" type="ORF">UFOPK4420_00572</name>
</gene>
<evidence type="ECO:0000313" key="5">
    <source>
        <dbReference type="EMBL" id="CAB4609610.1"/>
    </source>
</evidence>
<evidence type="ECO:0000313" key="10">
    <source>
        <dbReference type="EMBL" id="CAB5112548.1"/>
    </source>
</evidence>
<protein>
    <submittedName>
        <fullName evidence="4">Unannotated protein</fullName>
    </submittedName>
</protein>
<feature type="domain" description="PPIase cyclophilin-type" evidence="1">
    <location>
        <begin position="71"/>
        <end position="217"/>
    </location>
</feature>
<dbReference type="AlphaFoldDB" id="A0A6J6FHG5"/>
<dbReference type="InterPro" id="IPR029000">
    <property type="entry name" value="Cyclophilin-like_dom_sf"/>
</dbReference>
<evidence type="ECO:0000313" key="4">
    <source>
        <dbReference type="EMBL" id="CAB4588060.1"/>
    </source>
</evidence>
<proteinExistence type="predicted"/>
<dbReference type="EMBL" id="CAEZTE010000003">
    <property type="protein sequence ID" value="CAB4554254.1"/>
    <property type="molecule type" value="Genomic_DNA"/>
</dbReference>
<dbReference type="EMBL" id="CAEZYN010000007">
    <property type="protein sequence ID" value="CAB4717088.1"/>
    <property type="molecule type" value="Genomic_DNA"/>
</dbReference>
<evidence type="ECO:0000313" key="9">
    <source>
        <dbReference type="EMBL" id="CAB4959550.1"/>
    </source>
</evidence>
<dbReference type="EMBL" id="CAEZSW010000007">
    <property type="protein sequence ID" value="CAB4547181.1"/>
    <property type="molecule type" value="Genomic_DNA"/>
</dbReference>
<dbReference type="EMBL" id="CAFBRU010000053">
    <property type="protein sequence ID" value="CAB5112548.1"/>
    <property type="molecule type" value="Genomic_DNA"/>
</dbReference>
<accession>A0A6J6FHG5</accession>
<evidence type="ECO:0000313" key="2">
    <source>
        <dbReference type="EMBL" id="CAB4547181.1"/>
    </source>
</evidence>
<dbReference type="PROSITE" id="PS50072">
    <property type="entry name" value="CSA_PPIASE_2"/>
    <property type="match status" value="1"/>
</dbReference>
<sequence length="218" mass="23513">MIKFKIAIFSLAIFALSSIYSSTAVAAPKDKPFKLNCKATKAKGHIVKNILPPEVKGPYKNKLFNISTNCGDIVIEAFGANAPVTVAAMSALAKGGYFDQTLCHRLTTSESYLLHCGDPTATGMGAPSFEYDNENLPINSESNYSTGVVGVWNSENMSNGGQFFIVYNDSTLPPNYTIWGKVIKGLEIVKAVAKDGVIDGKAEGSPKRKIAIERVRVR</sequence>
<reference evidence="4" key="1">
    <citation type="submission" date="2020-05" db="EMBL/GenBank/DDBJ databases">
        <authorList>
            <person name="Chiriac C."/>
            <person name="Salcher M."/>
            <person name="Ghai R."/>
            <person name="Kavagutti S V."/>
        </authorList>
    </citation>
    <scope>NUCLEOTIDE SEQUENCE</scope>
</reference>
<dbReference type="PANTHER" id="PTHR45625">
    <property type="entry name" value="PEPTIDYL-PROLYL CIS-TRANS ISOMERASE-RELATED"/>
    <property type="match status" value="1"/>
</dbReference>
<dbReference type="EMBL" id="CAEZVR010000005">
    <property type="protein sequence ID" value="CAB4628063.1"/>
    <property type="molecule type" value="Genomic_DNA"/>
</dbReference>
<organism evidence="4">
    <name type="scientific">freshwater metagenome</name>
    <dbReference type="NCBI Taxonomy" id="449393"/>
    <lineage>
        <taxon>unclassified sequences</taxon>
        <taxon>metagenomes</taxon>
        <taxon>ecological metagenomes</taxon>
    </lineage>
</organism>
<dbReference type="EMBL" id="CAFBNV010000008">
    <property type="protein sequence ID" value="CAB4959550.1"/>
    <property type="molecule type" value="Genomic_DNA"/>
</dbReference>
<dbReference type="EMBL" id="CAEZVA010000008">
    <property type="protein sequence ID" value="CAB4609610.1"/>
    <property type="molecule type" value="Genomic_DNA"/>
</dbReference>